<evidence type="ECO:0000313" key="2">
    <source>
        <dbReference type="Proteomes" id="UP001157502"/>
    </source>
</evidence>
<organism evidence="1 2">
    <name type="scientific">Dallia pectoralis</name>
    <name type="common">Alaska blackfish</name>
    <dbReference type="NCBI Taxonomy" id="75939"/>
    <lineage>
        <taxon>Eukaryota</taxon>
        <taxon>Metazoa</taxon>
        <taxon>Chordata</taxon>
        <taxon>Craniata</taxon>
        <taxon>Vertebrata</taxon>
        <taxon>Euteleostomi</taxon>
        <taxon>Actinopterygii</taxon>
        <taxon>Neopterygii</taxon>
        <taxon>Teleostei</taxon>
        <taxon>Protacanthopterygii</taxon>
        <taxon>Esociformes</taxon>
        <taxon>Umbridae</taxon>
        <taxon>Dallia</taxon>
    </lineage>
</organism>
<dbReference type="EMBL" id="CM055740">
    <property type="protein sequence ID" value="KAJ8002818.1"/>
    <property type="molecule type" value="Genomic_DNA"/>
</dbReference>
<keyword evidence="2" id="KW-1185">Reference proteome</keyword>
<reference evidence="1" key="1">
    <citation type="submission" date="2021-05" db="EMBL/GenBank/DDBJ databases">
        <authorList>
            <person name="Pan Q."/>
            <person name="Jouanno E."/>
            <person name="Zahm M."/>
            <person name="Klopp C."/>
            <person name="Cabau C."/>
            <person name="Louis A."/>
            <person name="Berthelot C."/>
            <person name="Parey E."/>
            <person name="Roest Crollius H."/>
            <person name="Montfort J."/>
            <person name="Robinson-Rechavi M."/>
            <person name="Bouchez O."/>
            <person name="Lampietro C."/>
            <person name="Lopez Roques C."/>
            <person name="Donnadieu C."/>
            <person name="Postlethwait J."/>
            <person name="Bobe J."/>
            <person name="Dillon D."/>
            <person name="Chandos A."/>
            <person name="von Hippel F."/>
            <person name="Guiguen Y."/>
        </authorList>
    </citation>
    <scope>NUCLEOTIDE SEQUENCE</scope>
    <source>
        <strain evidence="1">YG-Jan2019</strain>
    </source>
</reference>
<comment type="caution">
    <text evidence="1">The sequence shown here is derived from an EMBL/GenBank/DDBJ whole genome shotgun (WGS) entry which is preliminary data.</text>
</comment>
<gene>
    <name evidence="1" type="ORF">DPEC_G00162930</name>
</gene>
<proteinExistence type="predicted"/>
<dbReference type="Proteomes" id="UP001157502">
    <property type="component" value="Chromosome 13"/>
</dbReference>
<protein>
    <submittedName>
        <fullName evidence="1">Uncharacterized protein</fullName>
    </submittedName>
</protein>
<evidence type="ECO:0000313" key="1">
    <source>
        <dbReference type="EMBL" id="KAJ8002818.1"/>
    </source>
</evidence>
<name>A0ACC2GGH3_DALPE</name>
<sequence length="93" mass="9888">MHRVASGALLALRWSPPLGRQAPMSSPQGATPQCVKAADSGSLSPRQRGDQRPHSKRSRPRTPSVLSGHNKAPLKQQRGTPPPSLSHGSSLKL</sequence>
<accession>A0ACC2GGH3</accession>